<evidence type="ECO:0000313" key="1">
    <source>
        <dbReference type="EMBL" id="EAR96058.1"/>
    </source>
</evidence>
<keyword evidence="2" id="KW-1185">Reference proteome</keyword>
<dbReference type="EMBL" id="GG662699">
    <property type="protein sequence ID" value="EAR96058.1"/>
    <property type="molecule type" value="Genomic_DNA"/>
</dbReference>
<protein>
    <submittedName>
        <fullName evidence="1">Uncharacterized protein</fullName>
    </submittedName>
</protein>
<sequence>MFLKQPSRFQFLNEEEMRFSFFTSKFILQTKYALGITNKRLNSFIFKKQLNLKSTFFLSHRIIHLSNYFQNA</sequence>
<name>I7M1C4_TETTS</name>
<gene>
    <name evidence="1" type="ORF">TTHERM_00127230</name>
</gene>
<reference evidence="2" key="1">
    <citation type="journal article" date="2006" name="PLoS Biol.">
        <title>Macronuclear genome sequence of the ciliate Tetrahymena thermophila, a model eukaryote.</title>
        <authorList>
            <person name="Eisen J.A."/>
            <person name="Coyne R.S."/>
            <person name="Wu M."/>
            <person name="Wu D."/>
            <person name="Thiagarajan M."/>
            <person name="Wortman J.R."/>
            <person name="Badger J.H."/>
            <person name="Ren Q."/>
            <person name="Amedeo P."/>
            <person name="Jones K.M."/>
            <person name="Tallon L.J."/>
            <person name="Delcher A.L."/>
            <person name="Salzberg S.L."/>
            <person name="Silva J.C."/>
            <person name="Haas B.J."/>
            <person name="Majoros W.H."/>
            <person name="Farzad M."/>
            <person name="Carlton J.M."/>
            <person name="Smith R.K. Jr."/>
            <person name="Garg J."/>
            <person name="Pearlman R.E."/>
            <person name="Karrer K.M."/>
            <person name="Sun L."/>
            <person name="Manning G."/>
            <person name="Elde N.C."/>
            <person name="Turkewitz A.P."/>
            <person name="Asai D.J."/>
            <person name="Wilkes D.E."/>
            <person name="Wang Y."/>
            <person name="Cai H."/>
            <person name="Collins K."/>
            <person name="Stewart B.A."/>
            <person name="Lee S.R."/>
            <person name="Wilamowska K."/>
            <person name="Weinberg Z."/>
            <person name="Ruzzo W.L."/>
            <person name="Wloga D."/>
            <person name="Gaertig J."/>
            <person name="Frankel J."/>
            <person name="Tsao C.-C."/>
            <person name="Gorovsky M.A."/>
            <person name="Keeling P.J."/>
            <person name="Waller R.F."/>
            <person name="Patron N.J."/>
            <person name="Cherry J.M."/>
            <person name="Stover N.A."/>
            <person name="Krieger C.J."/>
            <person name="del Toro C."/>
            <person name="Ryder H.F."/>
            <person name="Williamson S.C."/>
            <person name="Barbeau R.A."/>
            <person name="Hamilton E.P."/>
            <person name="Orias E."/>
        </authorList>
    </citation>
    <scope>NUCLEOTIDE SEQUENCE [LARGE SCALE GENOMIC DNA]</scope>
    <source>
        <strain evidence="2">SB210</strain>
    </source>
</reference>
<dbReference type="Proteomes" id="UP000009168">
    <property type="component" value="Unassembled WGS sequence"/>
</dbReference>
<dbReference type="HOGENOM" id="CLU_2727848_0_0_1"/>
<dbReference type="GeneID" id="7838796"/>
<proteinExistence type="predicted"/>
<dbReference type="RefSeq" id="XP_001016303.1">
    <property type="nucleotide sequence ID" value="XM_001016303.1"/>
</dbReference>
<dbReference type="InParanoid" id="I7M1C4"/>
<dbReference type="KEGG" id="tet:TTHERM_00127230"/>
<evidence type="ECO:0000313" key="2">
    <source>
        <dbReference type="Proteomes" id="UP000009168"/>
    </source>
</evidence>
<accession>I7M1C4</accession>
<dbReference type="AlphaFoldDB" id="I7M1C4"/>
<organism evidence="1 2">
    <name type="scientific">Tetrahymena thermophila (strain SB210)</name>
    <dbReference type="NCBI Taxonomy" id="312017"/>
    <lineage>
        <taxon>Eukaryota</taxon>
        <taxon>Sar</taxon>
        <taxon>Alveolata</taxon>
        <taxon>Ciliophora</taxon>
        <taxon>Intramacronucleata</taxon>
        <taxon>Oligohymenophorea</taxon>
        <taxon>Hymenostomatida</taxon>
        <taxon>Tetrahymenina</taxon>
        <taxon>Tetrahymenidae</taxon>
        <taxon>Tetrahymena</taxon>
    </lineage>
</organism>